<proteinExistence type="predicted"/>
<dbReference type="AlphaFoldDB" id="A0A0C2H5F8"/>
<evidence type="ECO:0000313" key="1">
    <source>
        <dbReference type="EMBL" id="KIH66784.1"/>
    </source>
</evidence>
<name>A0A0C2H5F8_9BILA</name>
<dbReference type="OrthoDB" id="5873147at2759"/>
<protein>
    <submittedName>
        <fullName evidence="1">Uncharacterized protein</fullName>
    </submittedName>
</protein>
<dbReference type="EMBL" id="KN726964">
    <property type="protein sequence ID" value="KIH66784.1"/>
    <property type="molecule type" value="Genomic_DNA"/>
</dbReference>
<accession>A0A0C2H5F8</accession>
<dbReference type="Proteomes" id="UP000054047">
    <property type="component" value="Unassembled WGS sequence"/>
</dbReference>
<evidence type="ECO:0000313" key="2">
    <source>
        <dbReference type="Proteomes" id="UP000054047"/>
    </source>
</evidence>
<organism evidence="1 2">
    <name type="scientific">Ancylostoma duodenale</name>
    <dbReference type="NCBI Taxonomy" id="51022"/>
    <lineage>
        <taxon>Eukaryota</taxon>
        <taxon>Metazoa</taxon>
        <taxon>Ecdysozoa</taxon>
        <taxon>Nematoda</taxon>
        <taxon>Chromadorea</taxon>
        <taxon>Rhabditida</taxon>
        <taxon>Rhabditina</taxon>
        <taxon>Rhabditomorpha</taxon>
        <taxon>Strongyloidea</taxon>
        <taxon>Ancylostomatidae</taxon>
        <taxon>Ancylostomatinae</taxon>
        <taxon>Ancylostoma</taxon>
    </lineage>
</organism>
<reference evidence="1 2" key="1">
    <citation type="submission" date="2013-12" db="EMBL/GenBank/DDBJ databases">
        <title>Draft genome of the parsitic nematode Ancylostoma duodenale.</title>
        <authorList>
            <person name="Mitreva M."/>
        </authorList>
    </citation>
    <scope>NUCLEOTIDE SEQUENCE [LARGE SCALE GENOMIC DNA]</scope>
    <source>
        <strain evidence="1 2">Zhejiang</strain>
    </source>
</reference>
<sequence>MEESERIKFDVVRLCETKRKNPQSCTCTNGVGVLLGSRKANSTSGGIAFNVAPHLMPKIK</sequence>
<keyword evidence="2" id="KW-1185">Reference proteome</keyword>
<gene>
    <name evidence="1" type="ORF">ANCDUO_02888</name>
</gene>